<accession>A0ABT7QVL9</accession>
<name>A0ABT7QVL9_9BACT</name>
<dbReference type="EMBL" id="JAQIBD010000001">
    <property type="protein sequence ID" value="MDM5270885.1"/>
    <property type="molecule type" value="Genomic_DNA"/>
</dbReference>
<proteinExistence type="predicted"/>
<protein>
    <submittedName>
        <fullName evidence="2">Uncharacterized protein</fullName>
    </submittedName>
</protein>
<evidence type="ECO:0000313" key="3">
    <source>
        <dbReference type="Proteomes" id="UP001169069"/>
    </source>
</evidence>
<evidence type="ECO:0000313" key="2">
    <source>
        <dbReference type="EMBL" id="MDM5270885.1"/>
    </source>
</evidence>
<organism evidence="2 3">
    <name type="scientific">Sulfurovum zhangzhouensis</name>
    <dbReference type="NCBI Taxonomy" id="3019067"/>
    <lineage>
        <taxon>Bacteria</taxon>
        <taxon>Pseudomonadati</taxon>
        <taxon>Campylobacterota</taxon>
        <taxon>Epsilonproteobacteria</taxon>
        <taxon>Campylobacterales</taxon>
        <taxon>Sulfurovaceae</taxon>
        <taxon>Sulfurovum</taxon>
    </lineage>
</organism>
<comment type="caution">
    <text evidence="2">The sequence shown here is derived from an EMBL/GenBank/DDBJ whole genome shotgun (WGS) entry which is preliminary data.</text>
</comment>
<gene>
    <name evidence="2" type="ORF">PGH07_01690</name>
</gene>
<reference evidence="2" key="1">
    <citation type="submission" date="2023-01" db="EMBL/GenBank/DDBJ databases">
        <title>Sulfurovum sp. zt1-1 genome assembly.</title>
        <authorList>
            <person name="Wang J."/>
        </authorList>
    </citation>
    <scope>NUCLEOTIDE SEQUENCE</scope>
    <source>
        <strain evidence="2">Zt1-1</strain>
    </source>
</reference>
<evidence type="ECO:0000256" key="1">
    <source>
        <dbReference type="SAM" id="Phobius"/>
    </source>
</evidence>
<feature type="transmembrane region" description="Helical" evidence="1">
    <location>
        <begin position="32"/>
        <end position="48"/>
    </location>
</feature>
<dbReference type="Proteomes" id="UP001169069">
    <property type="component" value="Unassembled WGS sequence"/>
</dbReference>
<keyword evidence="1" id="KW-0472">Membrane</keyword>
<sequence>MDIHTCLQRILPKIRSDIAVVYLDDLNSTDEAFIVIVLLSVLLSMVMYPKQFGSGSQSLYNRFIPLTNYTKFGEFGISNIAVFSHYPTSFVYA</sequence>
<dbReference type="RefSeq" id="WP_289412161.1">
    <property type="nucleotide sequence ID" value="NZ_JAQIBD010000001.1"/>
</dbReference>
<keyword evidence="1" id="KW-0812">Transmembrane</keyword>
<keyword evidence="1" id="KW-1133">Transmembrane helix</keyword>
<keyword evidence="3" id="KW-1185">Reference proteome</keyword>